<organism evidence="2 3">
    <name type="scientific">Microdochium trichocladiopsis</name>
    <dbReference type="NCBI Taxonomy" id="1682393"/>
    <lineage>
        <taxon>Eukaryota</taxon>
        <taxon>Fungi</taxon>
        <taxon>Dikarya</taxon>
        <taxon>Ascomycota</taxon>
        <taxon>Pezizomycotina</taxon>
        <taxon>Sordariomycetes</taxon>
        <taxon>Xylariomycetidae</taxon>
        <taxon>Xylariales</taxon>
        <taxon>Microdochiaceae</taxon>
        <taxon>Microdochium</taxon>
    </lineage>
</organism>
<feature type="compositionally biased region" description="Pro residues" evidence="1">
    <location>
        <begin position="291"/>
        <end position="305"/>
    </location>
</feature>
<sequence length="853" mass="93378">MAANESTGTDHTLPVSDPPSGAGSGANTSVPAATTTEAPALPVIIKHLKGKEAEWSTITRKAGPLGLLDLPVDVLGLIVREVQSHNDLTSLALTNSTLYNLATPLIYSEFDIVWPDDSSSSAASTGVDALTYGLSTLCLGSRFAHKTRWLRRTSLARVESSHRLASNQYATYVRKFSLGNGKETEVAEYSLGQDSGKMLGTLVALAVAKMINLESFVWDMPTGVPSDVFMGLASLQDHSPEGRHKLSRVWVRWQGDVTVRPASPSTISSGYALPVHSELLDFFMGVAPQPSRSPSPRNLPLPPHLQPKEPTSKRYAECKVEYPTFSILPALESLSVLDITEMAYLDELSELVERSRSSIRELRIGLASSAKSGEINLLCHGDKFKQIDLTATWPGESSLGDKRLGGVLGVVFGRIFDLKTNQLLGSPAILHQATKSDVADLSLQAAQVGIVTQAQHHLHPDSQPVDSGGLDQTFRGQQGHREGKLTLGLRTLELEKLAVSVQICQNAIDWSCLTTLTILDCTQHESLWRMLRKEFQLDQPADLASHPGQRYPLSLKHIRTDQVSVSLITFLRETLAPNSLEGLYLQARRASGTPAVGLTQIMKGPVRRHQASLRNLRLDSVFFREGPRVDPVSSGIGRSHWAFSSSWVTYLTSGRMRSLRELAISFDTRAWHPFLRGLPNLPELRTLHVLGLPNRTDPSIRREIAVQVADILTLRPDSKLSLLGINDICFEIMEAHTSKKTPPDVDLSGLVVANGVIVDDPGTDVDSTTSSTSDSDAPAVPPPPPPVVFEVDDVVQENPEEWSSQHSSGLDSDTDSWQGSEGVQKTPHRWLYLHQVPFRDDKVDVFRARHARL</sequence>
<dbReference type="AlphaFoldDB" id="A0A9P8YBS7"/>
<accession>A0A9P8YBS7</accession>
<dbReference type="OrthoDB" id="3199516at2759"/>
<dbReference type="Proteomes" id="UP000756346">
    <property type="component" value="Unassembled WGS sequence"/>
</dbReference>
<feature type="compositionally biased region" description="Acidic residues" evidence="1">
    <location>
        <begin position="790"/>
        <end position="800"/>
    </location>
</feature>
<feature type="compositionally biased region" description="Low complexity" evidence="1">
    <location>
        <begin position="758"/>
        <end position="778"/>
    </location>
</feature>
<keyword evidence="3" id="KW-1185">Reference proteome</keyword>
<evidence type="ECO:0000313" key="3">
    <source>
        <dbReference type="Proteomes" id="UP000756346"/>
    </source>
</evidence>
<evidence type="ECO:0008006" key="4">
    <source>
        <dbReference type="Google" id="ProtNLM"/>
    </source>
</evidence>
<dbReference type="EMBL" id="JAGTJQ010000003">
    <property type="protein sequence ID" value="KAH7034985.1"/>
    <property type="molecule type" value="Genomic_DNA"/>
</dbReference>
<feature type="region of interest" description="Disordered" evidence="1">
    <location>
        <begin position="288"/>
        <end position="312"/>
    </location>
</feature>
<dbReference type="GeneID" id="70182691"/>
<feature type="compositionally biased region" description="Polar residues" evidence="1">
    <location>
        <begin position="1"/>
        <end position="10"/>
    </location>
</feature>
<feature type="region of interest" description="Disordered" evidence="1">
    <location>
        <begin position="1"/>
        <end position="31"/>
    </location>
</feature>
<proteinExistence type="predicted"/>
<comment type="caution">
    <text evidence="2">The sequence shown here is derived from an EMBL/GenBank/DDBJ whole genome shotgun (WGS) entry which is preliminary data.</text>
</comment>
<protein>
    <recommendedName>
        <fullName evidence="4">F-box domain-containing protein</fullName>
    </recommendedName>
</protein>
<reference evidence="2" key="1">
    <citation type="journal article" date="2021" name="Nat. Commun.">
        <title>Genetic determinants of endophytism in the Arabidopsis root mycobiome.</title>
        <authorList>
            <person name="Mesny F."/>
            <person name="Miyauchi S."/>
            <person name="Thiergart T."/>
            <person name="Pickel B."/>
            <person name="Atanasova L."/>
            <person name="Karlsson M."/>
            <person name="Huettel B."/>
            <person name="Barry K.W."/>
            <person name="Haridas S."/>
            <person name="Chen C."/>
            <person name="Bauer D."/>
            <person name="Andreopoulos W."/>
            <person name="Pangilinan J."/>
            <person name="LaButti K."/>
            <person name="Riley R."/>
            <person name="Lipzen A."/>
            <person name="Clum A."/>
            <person name="Drula E."/>
            <person name="Henrissat B."/>
            <person name="Kohler A."/>
            <person name="Grigoriev I.V."/>
            <person name="Martin F.M."/>
            <person name="Hacquard S."/>
        </authorList>
    </citation>
    <scope>NUCLEOTIDE SEQUENCE</scope>
    <source>
        <strain evidence="2">MPI-CAGE-CH-0230</strain>
    </source>
</reference>
<dbReference type="RefSeq" id="XP_046015078.1">
    <property type="nucleotide sequence ID" value="XM_046153145.1"/>
</dbReference>
<feature type="region of interest" description="Disordered" evidence="1">
    <location>
        <begin position="758"/>
        <end position="822"/>
    </location>
</feature>
<evidence type="ECO:0000256" key="1">
    <source>
        <dbReference type="SAM" id="MobiDB-lite"/>
    </source>
</evidence>
<gene>
    <name evidence="2" type="ORF">B0I36DRAFT_317365</name>
</gene>
<feature type="compositionally biased region" description="Polar residues" evidence="1">
    <location>
        <begin position="801"/>
        <end position="822"/>
    </location>
</feature>
<name>A0A9P8YBS7_9PEZI</name>
<evidence type="ECO:0000313" key="2">
    <source>
        <dbReference type="EMBL" id="KAH7034985.1"/>
    </source>
</evidence>